<evidence type="ECO:0000313" key="3">
    <source>
        <dbReference type="EMBL" id="VIO91906.1"/>
    </source>
</evidence>
<evidence type="ECO:0000313" key="6">
    <source>
        <dbReference type="WormBase" id="Bm5215"/>
    </source>
</evidence>
<dbReference type="GeneID" id="6096338"/>
<reference evidence="2 4" key="1">
    <citation type="journal article" date="2007" name="Science">
        <title>Draft genome of the filarial nematode parasite Brugia malayi.</title>
        <authorList>
            <person name="Ghedin E."/>
            <person name="Wang S."/>
            <person name="Spiro D."/>
            <person name="Caler E."/>
            <person name="Zhao Q."/>
            <person name="Crabtree J."/>
            <person name="Allen J.E."/>
            <person name="Delcher A.L."/>
            <person name="Guiliano D.B."/>
            <person name="Miranda-Saavedra D."/>
            <person name="Angiuoli S.V."/>
            <person name="Creasy T."/>
            <person name="Amedeo P."/>
            <person name="Haas B."/>
            <person name="El-Sayed N.M."/>
            <person name="Wortman J.R."/>
            <person name="Feldblyum T."/>
            <person name="Tallon L."/>
            <person name="Schatz M."/>
            <person name="Shumway M."/>
            <person name="Koo H."/>
            <person name="Salzberg S.L."/>
            <person name="Schobel S."/>
            <person name="Pertea M."/>
            <person name="Pop M."/>
            <person name="White O."/>
            <person name="Barton G.J."/>
            <person name="Carlow C.K."/>
            <person name="Crawford M.J."/>
            <person name="Daub J."/>
            <person name="Dimmic M.W."/>
            <person name="Estes C.F."/>
            <person name="Foster J.M."/>
            <person name="Ganatra M."/>
            <person name="Gregory W.F."/>
            <person name="Johnson N.M."/>
            <person name="Jin J."/>
            <person name="Komuniecki R."/>
            <person name="Korf I."/>
            <person name="Kumar S."/>
            <person name="Laney S."/>
            <person name="Li B.W."/>
            <person name="Li W."/>
            <person name="Lindblom T.H."/>
            <person name="Lustigman S."/>
            <person name="Ma D."/>
            <person name="Maina C.V."/>
            <person name="Martin D.M."/>
            <person name="McCarter J.P."/>
            <person name="McReynolds L."/>
            <person name="Mitreva M."/>
            <person name="Nutman T.B."/>
            <person name="Parkinson J."/>
            <person name="Peregrin-Alvarez J.M."/>
            <person name="Poole C."/>
            <person name="Ren Q."/>
            <person name="Saunders L."/>
            <person name="Sluder A.E."/>
            <person name="Smith K."/>
            <person name="Stanke M."/>
            <person name="Unnasch T.R."/>
            <person name="Ware J."/>
            <person name="Wei A.D."/>
            <person name="Weil G."/>
            <person name="Williams D.J."/>
            <person name="Zhang Y."/>
            <person name="Williams S.A."/>
            <person name="Fraser-Liggett C."/>
            <person name="Slatko B."/>
            <person name="Blaxter M.L."/>
            <person name="Scott A.L."/>
        </authorList>
    </citation>
    <scope>NUCLEOTIDE SEQUENCE</scope>
    <source>
        <strain evidence="2 4">FR3</strain>
    </source>
</reference>
<protein>
    <submittedName>
        <fullName evidence="2 5">Bm5215</fullName>
    </submittedName>
</protein>
<organism evidence="2">
    <name type="scientific">Brugia malayi</name>
    <name type="common">Filarial nematode worm</name>
    <dbReference type="NCBI Taxonomy" id="6279"/>
    <lineage>
        <taxon>Eukaryota</taxon>
        <taxon>Metazoa</taxon>
        <taxon>Ecdysozoa</taxon>
        <taxon>Nematoda</taxon>
        <taxon>Chromadorea</taxon>
        <taxon>Rhabditida</taxon>
        <taxon>Spirurina</taxon>
        <taxon>Spiruromorpha</taxon>
        <taxon>Filarioidea</taxon>
        <taxon>Onchocercidae</taxon>
        <taxon>Brugia</taxon>
    </lineage>
</organism>
<dbReference type="OrthoDB" id="5856593at2759"/>
<accession>A0A4E9F7A9</accession>
<feature type="signal peptide" evidence="1">
    <location>
        <begin position="1"/>
        <end position="27"/>
    </location>
</feature>
<reference evidence="3" key="3">
    <citation type="submission" date="2019-04" db="EMBL/GenBank/DDBJ databases">
        <authorList>
            <person name="Howe K."/>
            <person name="Paulini M."/>
            <person name="Williams G."/>
        </authorList>
    </citation>
    <scope>NUCLEOTIDE SEQUENCE [LARGE SCALE GENOMIC DNA]</scope>
    <source>
        <strain evidence="3">FR3</strain>
    </source>
</reference>
<keyword evidence="1" id="KW-0732">Signal</keyword>
<dbReference type="EMBL" id="LN857010">
    <property type="protein sequence ID" value="CDP99605.2"/>
    <property type="molecule type" value="Genomic_DNA"/>
</dbReference>
<dbReference type="Gene3D" id="3.40.30.10">
    <property type="entry name" value="Glutaredoxin"/>
    <property type="match status" value="2"/>
</dbReference>
<dbReference type="PANTHER" id="PTHR22699">
    <property type="entry name" value="THIOREDOXIN DOMAIN-CONTAINING PROTEIN 16"/>
    <property type="match status" value="1"/>
</dbReference>
<dbReference type="Pfam" id="PF13848">
    <property type="entry name" value="Thioredoxin_6"/>
    <property type="match status" value="1"/>
</dbReference>
<dbReference type="RefSeq" id="XP_042933250.1">
    <property type="nucleotide sequence ID" value="XM_043077316.1"/>
</dbReference>
<dbReference type="CDD" id="cd02981">
    <property type="entry name" value="PDI_b_family"/>
    <property type="match status" value="1"/>
</dbReference>
<dbReference type="SUPFAM" id="SSF52833">
    <property type="entry name" value="Thioredoxin-like"/>
    <property type="match status" value="2"/>
</dbReference>
<dbReference type="FunCoup" id="A0A0J9Y1E9">
    <property type="interactions" value="53"/>
</dbReference>
<dbReference type="EMBL" id="CAAKNF010000192">
    <property type="protein sequence ID" value="VIO91906.1"/>
    <property type="molecule type" value="Genomic_DNA"/>
</dbReference>
<dbReference type="InterPro" id="IPR036249">
    <property type="entry name" value="Thioredoxin-like_sf"/>
</dbReference>
<accession>A0A0J9Y1E9</accession>
<dbReference type="WBParaSite" id="Bm5215.1">
    <property type="protein sequence ID" value="Bm5215.1"/>
    <property type="gene ID" value="WBGene00225476"/>
</dbReference>
<proteinExistence type="predicted"/>
<dbReference type="AlphaFoldDB" id="A0A0J9Y1E9"/>
<evidence type="ECO:0000313" key="4">
    <source>
        <dbReference type="Proteomes" id="UP000006672"/>
    </source>
</evidence>
<dbReference type="CTD" id="6096338"/>
<keyword evidence="4" id="KW-1185">Reference proteome</keyword>
<evidence type="ECO:0000313" key="5">
    <source>
        <dbReference type="WBParaSite" id="Bm5215.1"/>
    </source>
</evidence>
<reference evidence="2" key="2">
    <citation type="submission" date="2012-12" db="EMBL/GenBank/DDBJ databases">
        <authorList>
            <person name="Gao Y.W."/>
            <person name="Fan S.T."/>
            <person name="Sun H.T."/>
            <person name="Wang Z."/>
            <person name="Gao X.L."/>
            <person name="Li Y.G."/>
            <person name="Wang T.C."/>
            <person name="Zhang K."/>
            <person name="Xu W.W."/>
            <person name="Yu Z.J."/>
            <person name="Xia X.Z."/>
        </authorList>
    </citation>
    <scope>NUCLEOTIDE SEQUENCE</scope>
    <source>
        <strain evidence="2">FR3</strain>
    </source>
</reference>
<name>A0A0J9Y1E9_BRUMA</name>
<dbReference type="WormBase" id="Bm5215">
    <property type="protein sequence ID" value="BM38924"/>
    <property type="gene ID" value="WBGene00225476"/>
</dbReference>
<gene>
    <name evidence="2 5 6" type="ORF">Bm5215</name>
    <name evidence="3" type="ORF">BM_BM5215</name>
    <name evidence="2" type="ORF">BM_Bm5215</name>
</gene>
<evidence type="ECO:0000313" key="2">
    <source>
        <dbReference type="EMBL" id="CDP99605.2"/>
    </source>
</evidence>
<feature type="chain" id="PRO_5023819421" evidence="1">
    <location>
        <begin position="28"/>
        <end position="631"/>
    </location>
</feature>
<evidence type="ECO:0000256" key="1">
    <source>
        <dbReference type="SAM" id="SignalP"/>
    </source>
</evidence>
<sequence>MTFVMQVMMYLSYLSFFILFIETVVKAECPRKKIGRFSDQNEATEFAKAPGLVPSETRISCIYMYNCKSESDEFFSNDMLIVLDEITRRLKQEIRVNLIIEKINCGEDEQLKCLQYSLQESFHWLIINDPKNGDIIYEIAARLNHNKAIIEASLLNVLSQYSTHDLTVYCSKEADKEVGFIRRLSDEELVEKQHKSKVTKFKNPILRSPLELNLIEPLILERRSFDEQLNWHQLKRLNENALDDAISKDRLTFILFWNIENIISKHTFYLWAEASKTLILRHSTVIFAALACHEFSELCDDYIIKPSDYHTIFAFKQNNIFGKTKELRDANYYIDWVQLLILSPAQEIHSNDELKQIKAGKLELFDEIKPAITVGIFDDRNGNEAKIFMQMAENLKGRYHFVYLIKKSHSNAIYTIRALEKRKRIDFTGIYEIQELTNFVVRSSLPTVIDISNGFTSDILTHQMQPLILFIDNGNQVEKFKFTKLCSKSPYIICTTIILNSSKSKIVNEMINSLQSNDHSKRLIIFLREKIYALDIKNSLESGDLLQLIAVATINEPIRILDIGDVHPLRYIQLAQINEIFGEQIIEIPFEVQIIQRSYLDKNDKMDENSADYGGCPVMAKVRQAAMKDEL</sequence>
<dbReference type="PANTHER" id="PTHR22699:SF1">
    <property type="entry name" value="THIOREDOXIN DOMAIN-CONTAINING PROTEIN 16"/>
    <property type="match status" value="1"/>
</dbReference>
<dbReference type="InterPro" id="IPR040090">
    <property type="entry name" value="TXNDC16"/>
</dbReference>
<reference evidence="5" key="4">
    <citation type="submission" date="2019-12" db="UniProtKB">
        <authorList>
            <consortium name="WormBaseParasite"/>
        </authorList>
    </citation>
    <scope>IDENTIFICATION</scope>
</reference>
<dbReference type="Proteomes" id="UP000006672">
    <property type="component" value="Unassembled WGS sequence"/>
</dbReference>
<dbReference type="KEGG" id="bmy:BM_BM5215"/>